<feature type="binding site" evidence="13">
    <location>
        <position position="50"/>
    </location>
    <ligand>
        <name>Na(+)</name>
        <dbReference type="ChEBI" id="CHEBI:29101"/>
        <label>1</label>
    </ligand>
</feature>
<dbReference type="SUPFAM" id="SSF161070">
    <property type="entry name" value="SNF-like"/>
    <property type="match status" value="1"/>
</dbReference>
<keyword evidence="11 14" id="KW-1015">Disulfide bond</keyword>
<proteinExistence type="inferred from homology"/>
<dbReference type="PROSITE" id="PS50267">
    <property type="entry name" value="NA_NEUROTRAN_SYMP_3"/>
    <property type="match status" value="1"/>
</dbReference>
<comment type="subcellular location">
    <subcellularLocation>
        <location evidence="1">Cell membrane</location>
        <topology evidence="1">Multi-pass membrane protein</topology>
    </subcellularLocation>
</comment>
<keyword evidence="2 15" id="KW-0813">Transport</keyword>
<keyword evidence="7 15" id="KW-0769">Symport</keyword>
<feature type="binding site" evidence="13">
    <location>
        <position position="52"/>
    </location>
    <ligand>
        <name>Na(+)</name>
        <dbReference type="ChEBI" id="CHEBI:29101"/>
        <label>1</label>
    </ligand>
</feature>
<dbReference type="PROSITE" id="PS00610">
    <property type="entry name" value="NA_NEUROTRAN_SYMP_1"/>
    <property type="match status" value="1"/>
</dbReference>
<dbReference type="Ensembl" id="ENSDCDT00010074011.1">
    <property type="protein sequence ID" value="ENSDCDP00010063203.1"/>
    <property type="gene ID" value="ENSDCDG00010034503.1"/>
</dbReference>
<dbReference type="Proteomes" id="UP000694580">
    <property type="component" value="Chromosome 16"/>
</dbReference>
<keyword evidence="3" id="KW-1003">Cell membrane</keyword>
<feature type="transmembrane region" description="Helical" evidence="16">
    <location>
        <begin position="241"/>
        <end position="266"/>
    </location>
</feature>
<keyword evidence="9 13" id="KW-0915">Sodium</keyword>
<evidence type="ECO:0000256" key="5">
    <source>
        <dbReference type="ARBA" id="ARBA00022723"/>
    </source>
</evidence>
<dbReference type="GeneTree" id="ENSGT00940000158960"/>
<keyword evidence="8 16" id="KW-1133">Transmembrane helix</keyword>
<dbReference type="AlphaFoldDB" id="A0AAY4F0E0"/>
<organism evidence="17 18">
    <name type="scientific">Denticeps clupeoides</name>
    <name type="common">denticle herring</name>
    <dbReference type="NCBI Taxonomy" id="299321"/>
    <lineage>
        <taxon>Eukaryota</taxon>
        <taxon>Metazoa</taxon>
        <taxon>Chordata</taxon>
        <taxon>Craniata</taxon>
        <taxon>Vertebrata</taxon>
        <taxon>Euteleostomi</taxon>
        <taxon>Actinopterygii</taxon>
        <taxon>Neopterygii</taxon>
        <taxon>Teleostei</taxon>
        <taxon>Clupei</taxon>
        <taxon>Clupeiformes</taxon>
        <taxon>Denticipitoidei</taxon>
        <taxon>Denticipitidae</taxon>
        <taxon>Denticeps</taxon>
    </lineage>
</organism>
<keyword evidence="12" id="KW-0325">Glycoprotein</keyword>
<evidence type="ECO:0000256" key="14">
    <source>
        <dbReference type="PIRSR" id="PIRSR600175-2"/>
    </source>
</evidence>
<feature type="binding site" evidence="13">
    <location>
        <position position="284"/>
    </location>
    <ligand>
        <name>Na(+)</name>
        <dbReference type="ChEBI" id="CHEBI:29101"/>
        <label>1</label>
    </ligand>
</feature>
<keyword evidence="18" id="KW-1185">Reference proteome</keyword>
<feature type="binding site" evidence="13">
    <location>
        <position position="353"/>
    </location>
    <ligand>
        <name>Na(+)</name>
        <dbReference type="ChEBI" id="CHEBI:29101"/>
        <label>1</label>
    </ligand>
</feature>
<feature type="transmembrane region" description="Helical" evidence="16">
    <location>
        <begin position="492"/>
        <end position="512"/>
    </location>
</feature>
<keyword evidence="5 13" id="KW-0479">Metal-binding</keyword>
<evidence type="ECO:0000256" key="12">
    <source>
        <dbReference type="ARBA" id="ARBA00023180"/>
    </source>
</evidence>
<dbReference type="GO" id="GO:0046872">
    <property type="term" value="F:metal ion binding"/>
    <property type="evidence" value="ECO:0007669"/>
    <property type="project" value="UniProtKB-KW"/>
</dbReference>
<dbReference type="GO" id="GO:0032809">
    <property type="term" value="C:neuronal cell body membrane"/>
    <property type="evidence" value="ECO:0007669"/>
    <property type="project" value="TreeGrafter"/>
</dbReference>
<feature type="binding site" evidence="13">
    <location>
        <position position="252"/>
    </location>
    <ligand>
        <name>Na(+)</name>
        <dbReference type="ChEBI" id="CHEBI:29101"/>
        <label>1</label>
    </ligand>
</feature>
<keyword evidence="6" id="KW-0532">Neurotransmitter transport</keyword>
<dbReference type="PROSITE" id="PS00754">
    <property type="entry name" value="NA_NEUROTRAN_SYMP_2"/>
    <property type="match status" value="1"/>
</dbReference>
<gene>
    <name evidence="17" type="primary">SLC6A2</name>
</gene>
<reference evidence="17" key="2">
    <citation type="submission" date="2025-08" db="UniProtKB">
        <authorList>
            <consortium name="Ensembl"/>
        </authorList>
    </citation>
    <scope>IDENTIFICATION</scope>
</reference>
<reference evidence="17 18" key="1">
    <citation type="submission" date="2020-06" db="EMBL/GenBank/DDBJ databases">
        <authorList>
            <consortium name="Wellcome Sanger Institute Data Sharing"/>
        </authorList>
    </citation>
    <scope>NUCLEOTIDE SEQUENCE [LARGE SCALE GENOMIC DNA]</scope>
</reference>
<feature type="transmembrane region" description="Helical" evidence="16">
    <location>
        <begin position="116"/>
        <end position="143"/>
    </location>
</feature>
<dbReference type="PRINTS" id="PR00176">
    <property type="entry name" value="NANEUSMPORT"/>
</dbReference>
<evidence type="ECO:0000256" key="16">
    <source>
        <dbReference type="SAM" id="Phobius"/>
    </source>
</evidence>
<feature type="transmembrane region" description="Helical" evidence="16">
    <location>
        <begin position="378"/>
        <end position="403"/>
    </location>
</feature>
<keyword evidence="4 15" id="KW-0812">Transmembrane</keyword>
<feature type="transmembrane region" description="Helical" evidence="16">
    <location>
        <begin position="453"/>
        <end position="472"/>
    </location>
</feature>
<dbReference type="GO" id="GO:0042734">
    <property type="term" value="C:presynaptic membrane"/>
    <property type="evidence" value="ECO:0007669"/>
    <property type="project" value="TreeGrafter"/>
</dbReference>
<evidence type="ECO:0000313" key="18">
    <source>
        <dbReference type="Proteomes" id="UP000694580"/>
    </source>
</evidence>
<feature type="binding site" evidence="13">
    <location>
        <position position="53"/>
    </location>
    <ligand>
        <name>Na(+)</name>
        <dbReference type="ChEBI" id="CHEBI:29101"/>
        <label>1</label>
    </ligand>
</feature>
<feature type="transmembrane region" description="Helical" evidence="16">
    <location>
        <begin position="409"/>
        <end position="432"/>
    </location>
</feature>
<protein>
    <recommendedName>
        <fullName evidence="15">Transporter</fullName>
    </recommendedName>
</protein>
<dbReference type="PANTHER" id="PTHR11616">
    <property type="entry name" value="SODIUM/CHLORIDE DEPENDENT TRANSPORTER"/>
    <property type="match status" value="1"/>
</dbReference>
<dbReference type="PANTHER" id="PTHR11616:SF320">
    <property type="entry name" value="SODIUM-DEPENDENT NORADRENALINE TRANSPORTER"/>
    <property type="match status" value="1"/>
</dbReference>
<accession>A0AAY4F0E0</accession>
<feature type="binding site" evidence="13">
    <location>
        <position position="349"/>
    </location>
    <ligand>
        <name>Na(+)</name>
        <dbReference type="ChEBI" id="CHEBI:29101"/>
        <label>1</label>
    </ligand>
</feature>
<evidence type="ECO:0000256" key="15">
    <source>
        <dbReference type="RuleBase" id="RU003732"/>
    </source>
</evidence>
<feature type="transmembrane region" description="Helical" evidence="16">
    <location>
        <begin position="74"/>
        <end position="95"/>
    </location>
</feature>
<evidence type="ECO:0000256" key="2">
    <source>
        <dbReference type="ARBA" id="ARBA00022448"/>
    </source>
</evidence>
<evidence type="ECO:0000256" key="8">
    <source>
        <dbReference type="ARBA" id="ARBA00022989"/>
    </source>
</evidence>
<comment type="similarity">
    <text evidence="15">Belongs to the sodium:neurotransmitter symporter (SNF) (TC 2.A.22) family.</text>
</comment>
<dbReference type="GO" id="GO:0006865">
    <property type="term" value="P:amino acid transport"/>
    <property type="evidence" value="ECO:0007669"/>
    <property type="project" value="TreeGrafter"/>
</dbReference>
<name>A0AAY4F0E0_9TELE</name>
<feature type="transmembrane region" description="Helical" evidence="16">
    <location>
        <begin position="278"/>
        <end position="301"/>
    </location>
</feature>
<dbReference type="GO" id="GO:0030424">
    <property type="term" value="C:axon"/>
    <property type="evidence" value="ECO:0007669"/>
    <property type="project" value="TreeGrafter"/>
</dbReference>
<feature type="binding site" evidence="13">
    <location>
        <position position="57"/>
    </location>
    <ligand>
        <name>Na(+)</name>
        <dbReference type="ChEBI" id="CHEBI:29101"/>
        <label>1</label>
    </ligand>
</feature>
<feature type="transmembrane region" description="Helical" evidence="16">
    <location>
        <begin position="211"/>
        <end position="229"/>
    </location>
</feature>
<evidence type="ECO:0000256" key="1">
    <source>
        <dbReference type="ARBA" id="ARBA00004651"/>
    </source>
</evidence>
<dbReference type="Pfam" id="PF00209">
    <property type="entry name" value="SNF"/>
    <property type="match status" value="1"/>
</dbReference>
<keyword evidence="10 16" id="KW-0472">Membrane</keyword>
<evidence type="ECO:0000256" key="10">
    <source>
        <dbReference type="ARBA" id="ARBA00023136"/>
    </source>
</evidence>
<feature type="binding site" evidence="13">
    <location>
        <position position="352"/>
    </location>
    <ligand>
        <name>Na(+)</name>
        <dbReference type="ChEBI" id="CHEBI:29101"/>
        <label>2</label>
    </ligand>
</feature>
<evidence type="ECO:0000256" key="11">
    <source>
        <dbReference type="ARBA" id="ARBA00023157"/>
    </source>
</evidence>
<reference evidence="17" key="3">
    <citation type="submission" date="2025-09" db="UniProtKB">
        <authorList>
            <consortium name="Ensembl"/>
        </authorList>
    </citation>
    <scope>IDENTIFICATION</scope>
</reference>
<dbReference type="InterPro" id="IPR000175">
    <property type="entry name" value="Na/ntran_symport"/>
</dbReference>
<evidence type="ECO:0000256" key="6">
    <source>
        <dbReference type="ARBA" id="ARBA00022775"/>
    </source>
</evidence>
<dbReference type="GO" id="GO:0005334">
    <property type="term" value="F:norepinephrine:sodium symporter activity"/>
    <property type="evidence" value="ECO:0007669"/>
    <property type="project" value="TreeGrafter"/>
</dbReference>
<evidence type="ECO:0000256" key="13">
    <source>
        <dbReference type="PIRSR" id="PIRSR600175-1"/>
    </source>
</evidence>
<dbReference type="GO" id="GO:0005330">
    <property type="term" value="F:dopamine:sodium symporter activity"/>
    <property type="evidence" value="ECO:0007669"/>
    <property type="project" value="TreeGrafter"/>
</dbReference>
<dbReference type="InterPro" id="IPR037272">
    <property type="entry name" value="SNS_sf"/>
</dbReference>
<evidence type="ECO:0000313" key="17">
    <source>
        <dbReference type="Ensembl" id="ENSDCDP00010063203.1"/>
    </source>
</evidence>
<evidence type="ECO:0000256" key="7">
    <source>
        <dbReference type="ARBA" id="ARBA00022847"/>
    </source>
</evidence>
<feature type="transmembrane region" description="Helical" evidence="16">
    <location>
        <begin position="337"/>
        <end position="357"/>
    </location>
</feature>
<dbReference type="GO" id="GO:0051583">
    <property type="term" value="P:dopamine uptake involved in synaptic transmission"/>
    <property type="evidence" value="ECO:0007669"/>
    <property type="project" value="TreeGrafter"/>
</dbReference>
<evidence type="ECO:0000256" key="4">
    <source>
        <dbReference type="ARBA" id="ARBA00022692"/>
    </source>
</evidence>
<sequence length="551" mass="62244">MLNYKISRGRRGRCRLKCRLQLVGRRVLTQYEDGQELWGKKIDFLLSVIGFAVDLANVWRFPYLCYKNGGGAFLIPYGLFLFIAGMPLFYMELALGQYNREGAATVWKICPMFKGVGYTVILIALYVGFYYNVIIAWSLYYLFSSFTRELPWQNCGNKWNSENCTDPNLINGSFLTNGTTYAKYKRTPAAEFYERGVLHIHESAGIHDLGLPRWDLSLCLVVVVFILYFSLWKGVKSSGKVWIDAATQIFYSLGAGFGVLIAFASYNKFDNNCYRDAILTSTVNCVTSFFSGFAIFSVLGYMAHKHGVKIQDVATEGAGLVFIIYPEAISTLPLSSFWAVIFFIMLLTLGIDSAMGGMEAVITGLSDDFKILKKNRKLFTFVTAFGTLLIALFSITNGGIYVLTLLDRYAAGTSILFGVLIEAIGVSWFYGVDRFSEDIERMMGFKPGLYWRLCWKFVSPAFLLFVVIASIVKSPPLNYDDYVFPQWSSLVGWGIAISSMLFVPAYAIYKFFSIPGTFKERIAYCITAEHEHHLVAEGNVRQFKLKHWLAI</sequence>
<feature type="disulfide bond" evidence="14">
    <location>
        <begin position="155"/>
        <end position="164"/>
    </location>
</feature>
<evidence type="ECO:0000256" key="3">
    <source>
        <dbReference type="ARBA" id="ARBA00022475"/>
    </source>
</evidence>
<evidence type="ECO:0000256" key="9">
    <source>
        <dbReference type="ARBA" id="ARBA00023053"/>
    </source>
</evidence>